<dbReference type="AlphaFoldDB" id="A0A6J6PWM1"/>
<reference evidence="1" key="1">
    <citation type="submission" date="2020-05" db="EMBL/GenBank/DDBJ databases">
        <authorList>
            <person name="Chiriac C."/>
            <person name="Salcher M."/>
            <person name="Ghai R."/>
            <person name="Kavagutti S V."/>
        </authorList>
    </citation>
    <scope>NUCLEOTIDE SEQUENCE</scope>
</reference>
<proteinExistence type="predicted"/>
<accession>A0A6J6PWM1</accession>
<organism evidence="1">
    <name type="scientific">freshwater metagenome</name>
    <dbReference type="NCBI Taxonomy" id="449393"/>
    <lineage>
        <taxon>unclassified sequences</taxon>
        <taxon>metagenomes</taxon>
        <taxon>ecological metagenomes</taxon>
    </lineage>
</organism>
<evidence type="ECO:0000313" key="1">
    <source>
        <dbReference type="EMBL" id="CAB4700224.1"/>
    </source>
</evidence>
<gene>
    <name evidence="1" type="ORF">UFOPK2399_01298</name>
</gene>
<sequence length="107" mass="11036">MSVRVLAASVVTLLTVGVLTSGAAASHAIRNDPRGKLAILPALKQDEKTNKSCQKKPESAAEKKLLGKGANTVEKRNTSVACEQPPKSELNLGSLSKIASATSAILG</sequence>
<protein>
    <submittedName>
        <fullName evidence="1">Unannotated protein</fullName>
    </submittedName>
</protein>
<name>A0A6J6PWM1_9ZZZZ</name>
<dbReference type="EMBL" id="CAEZXP010000004">
    <property type="protein sequence ID" value="CAB4700224.1"/>
    <property type="molecule type" value="Genomic_DNA"/>
</dbReference>